<evidence type="ECO:0008006" key="4">
    <source>
        <dbReference type="Google" id="ProtNLM"/>
    </source>
</evidence>
<gene>
    <name evidence="2" type="ORF">C0Z19_00805</name>
</gene>
<dbReference type="InterPro" id="IPR025421">
    <property type="entry name" value="DUF4148"/>
</dbReference>
<evidence type="ECO:0000313" key="2">
    <source>
        <dbReference type="EMBL" id="PMS28299.1"/>
    </source>
</evidence>
<keyword evidence="3" id="KW-1185">Reference proteome</keyword>
<dbReference type="Pfam" id="PF13663">
    <property type="entry name" value="DUF4148"/>
    <property type="match status" value="1"/>
</dbReference>
<accession>A0A2N7WFQ9</accession>
<name>A0A2N7WFQ9_9BURK</name>
<feature type="chain" id="PRO_5014730912" description="DUF4148 domain-containing protein" evidence="1">
    <location>
        <begin position="22"/>
        <end position="99"/>
    </location>
</feature>
<keyword evidence="1" id="KW-0732">Signal</keyword>
<comment type="caution">
    <text evidence="2">The sequence shown here is derived from an EMBL/GenBank/DDBJ whole genome shotgun (WGS) entry which is preliminary data.</text>
</comment>
<feature type="signal peptide" evidence="1">
    <location>
        <begin position="1"/>
        <end position="21"/>
    </location>
</feature>
<dbReference type="AlphaFoldDB" id="A0A2N7WFQ9"/>
<dbReference type="Proteomes" id="UP000235347">
    <property type="component" value="Unassembled WGS sequence"/>
</dbReference>
<protein>
    <recommendedName>
        <fullName evidence="4">DUF4148 domain-containing protein</fullName>
    </recommendedName>
</protein>
<dbReference type="RefSeq" id="WP_102607889.1">
    <property type="nucleotide sequence ID" value="NZ_CADIKD010000005.1"/>
</dbReference>
<dbReference type="EMBL" id="PNYB01000001">
    <property type="protein sequence ID" value="PMS28299.1"/>
    <property type="molecule type" value="Genomic_DNA"/>
</dbReference>
<evidence type="ECO:0000256" key="1">
    <source>
        <dbReference type="SAM" id="SignalP"/>
    </source>
</evidence>
<evidence type="ECO:0000313" key="3">
    <source>
        <dbReference type="Proteomes" id="UP000235347"/>
    </source>
</evidence>
<sequence>MKRTLTAALFVSLFASTAAFADGGIGHNGTYQDQSWIGKSSKTREEVRAELVAARQDGTLASINKQSYPNLSLEGQTQAARVALQEDGSARIKLARAGQ</sequence>
<organism evidence="2 3">
    <name type="scientific">Trinickia soli</name>
    <dbReference type="NCBI Taxonomy" id="380675"/>
    <lineage>
        <taxon>Bacteria</taxon>
        <taxon>Pseudomonadati</taxon>
        <taxon>Pseudomonadota</taxon>
        <taxon>Betaproteobacteria</taxon>
        <taxon>Burkholderiales</taxon>
        <taxon>Burkholderiaceae</taxon>
        <taxon>Trinickia</taxon>
    </lineage>
</organism>
<reference evidence="2 3" key="1">
    <citation type="submission" date="2018-01" db="EMBL/GenBank/DDBJ databases">
        <title>Whole genome analyses suggest that Burkholderia sensu lato contains two further novel genera in the rhizoxinica-symbiotica group Mycetohabitans gen. nov., and Trinickia gen. nov.: implications for the evolution of diazotrophy and nodulation in the Burkholderiaceae.</title>
        <authorList>
            <person name="Estrada-de los Santos P."/>
            <person name="Palmer M."/>
            <person name="Chavez-Ramirez B."/>
            <person name="Beukes C."/>
            <person name="Steenkamp E.T."/>
            <person name="Hirsch A.M."/>
            <person name="Manyaka P."/>
            <person name="Maluk M."/>
            <person name="Lafos M."/>
            <person name="Crook M."/>
            <person name="Gross E."/>
            <person name="Simon M.F."/>
            <person name="Bueno dos Reis Junior F."/>
            <person name="Poole P.S."/>
            <person name="Venter S.N."/>
            <person name="James E.K."/>
        </authorList>
    </citation>
    <scope>NUCLEOTIDE SEQUENCE [LARGE SCALE GENOMIC DNA]</scope>
    <source>
        <strain evidence="2 3">GP25-8</strain>
    </source>
</reference>
<proteinExistence type="predicted"/>